<dbReference type="AlphaFoldDB" id="A0AAN9L6K4"/>
<dbReference type="EMBL" id="JAYMYQ010000005">
    <property type="protein sequence ID" value="KAK7329077.1"/>
    <property type="molecule type" value="Genomic_DNA"/>
</dbReference>
<protein>
    <submittedName>
        <fullName evidence="1">Uncharacterized protein</fullName>
    </submittedName>
</protein>
<dbReference type="Proteomes" id="UP001367508">
    <property type="component" value="Unassembled WGS sequence"/>
</dbReference>
<accession>A0AAN9L6K4</accession>
<comment type="caution">
    <text evidence="1">The sequence shown here is derived from an EMBL/GenBank/DDBJ whole genome shotgun (WGS) entry which is preliminary data.</text>
</comment>
<evidence type="ECO:0000313" key="2">
    <source>
        <dbReference type="Proteomes" id="UP001367508"/>
    </source>
</evidence>
<evidence type="ECO:0000313" key="1">
    <source>
        <dbReference type="EMBL" id="KAK7329077.1"/>
    </source>
</evidence>
<proteinExistence type="predicted"/>
<sequence>MEFNKLDVSRCTQKNKNIKNKKFQEAHNDVNIDIPLWEDVIGAKWSKPFRLLNPSISNQFKFTSNQFKFTSSAIWKTSSLLVLVPNGDYFTWSVSPSDEDESLVDTIEGSW</sequence>
<organism evidence="1 2">
    <name type="scientific">Canavalia gladiata</name>
    <name type="common">Sword bean</name>
    <name type="synonym">Dolichos gladiatus</name>
    <dbReference type="NCBI Taxonomy" id="3824"/>
    <lineage>
        <taxon>Eukaryota</taxon>
        <taxon>Viridiplantae</taxon>
        <taxon>Streptophyta</taxon>
        <taxon>Embryophyta</taxon>
        <taxon>Tracheophyta</taxon>
        <taxon>Spermatophyta</taxon>
        <taxon>Magnoliopsida</taxon>
        <taxon>eudicotyledons</taxon>
        <taxon>Gunneridae</taxon>
        <taxon>Pentapetalae</taxon>
        <taxon>rosids</taxon>
        <taxon>fabids</taxon>
        <taxon>Fabales</taxon>
        <taxon>Fabaceae</taxon>
        <taxon>Papilionoideae</taxon>
        <taxon>50 kb inversion clade</taxon>
        <taxon>NPAAA clade</taxon>
        <taxon>indigoferoid/millettioid clade</taxon>
        <taxon>Phaseoleae</taxon>
        <taxon>Canavalia</taxon>
    </lineage>
</organism>
<gene>
    <name evidence="1" type="ORF">VNO77_23223</name>
</gene>
<reference evidence="1 2" key="1">
    <citation type="submission" date="2024-01" db="EMBL/GenBank/DDBJ databases">
        <title>The genomes of 5 underutilized Papilionoideae crops provide insights into root nodulation and disease resistanc.</title>
        <authorList>
            <person name="Jiang F."/>
        </authorList>
    </citation>
    <scope>NUCLEOTIDE SEQUENCE [LARGE SCALE GENOMIC DNA]</scope>
    <source>
        <strain evidence="1">LVBAO_FW01</strain>
        <tissue evidence="1">Leaves</tissue>
    </source>
</reference>
<name>A0AAN9L6K4_CANGL</name>
<keyword evidence="2" id="KW-1185">Reference proteome</keyword>